<dbReference type="PANTHER" id="PTHR43556:SF2">
    <property type="entry name" value="PEPTIDE CHAIN RELEASE FACTOR RF3"/>
    <property type="match status" value="1"/>
</dbReference>
<dbReference type="PANTHER" id="PTHR43556">
    <property type="entry name" value="PEPTIDE CHAIN RELEASE FACTOR RF3"/>
    <property type="match status" value="1"/>
</dbReference>
<dbReference type="InterPro" id="IPR035647">
    <property type="entry name" value="EFG_III/V"/>
</dbReference>
<dbReference type="InterPro" id="IPR004548">
    <property type="entry name" value="PrfC"/>
</dbReference>
<organism evidence="4 5">
    <name type="scientific">Svornostia abyssi</name>
    <dbReference type="NCBI Taxonomy" id="2898438"/>
    <lineage>
        <taxon>Bacteria</taxon>
        <taxon>Bacillati</taxon>
        <taxon>Actinomycetota</taxon>
        <taxon>Thermoleophilia</taxon>
        <taxon>Solirubrobacterales</taxon>
        <taxon>Baekduiaceae</taxon>
        <taxon>Svornostia</taxon>
    </lineage>
</organism>
<evidence type="ECO:0000256" key="1">
    <source>
        <dbReference type="ARBA" id="ARBA00004496"/>
    </source>
</evidence>
<sequence>MPVLAPEHFVTARNRDATKHKQFHRGLGELAEEGVVHLLRRDATADPTPVLGGVGPLQFEVARHRLEHEFGVRVGLEPTSWTVARRTDEDGAAALKRAGRAEVMVRTDGVLLALFRTPFGAEQTARDHPDILLERMLER</sequence>
<gene>
    <name evidence="4" type="ORF">LRS13_10255</name>
</gene>
<evidence type="ECO:0000256" key="2">
    <source>
        <dbReference type="ARBA" id="ARBA00022917"/>
    </source>
</evidence>
<dbReference type="Gene3D" id="3.30.70.3280">
    <property type="entry name" value="Peptide chain release factor 3, domain III"/>
    <property type="match status" value="1"/>
</dbReference>
<evidence type="ECO:0000259" key="3">
    <source>
        <dbReference type="Pfam" id="PF16658"/>
    </source>
</evidence>
<reference evidence="5" key="1">
    <citation type="submission" date="2021-11" db="EMBL/GenBank/DDBJ databases">
        <title>Cultivation dependent microbiological survey of springs from the worlds oldest radium mine currently devoted to the extraction of radon-saturated water.</title>
        <authorList>
            <person name="Kapinusova G."/>
            <person name="Smrhova T."/>
            <person name="Strejcek M."/>
            <person name="Suman J."/>
            <person name="Jani K."/>
            <person name="Pajer P."/>
            <person name="Uhlik O."/>
        </authorList>
    </citation>
    <scope>NUCLEOTIDE SEQUENCE [LARGE SCALE GENOMIC DNA]</scope>
    <source>
        <strain evidence="5">J379</strain>
    </source>
</reference>
<comment type="subcellular location">
    <subcellularLocation>
        <location evidence="1">Cytoplasm</location>
    </subcellularLocation>
</comment>
<dbReference type="EMBL" id="CP088295">
    <property type="protein sequence ID" value="UUY06293.1"/>
    <property type="molecule type" value="Genomic_DNA"/>
</dbReference>
<dbReference type="InterPro" id="IPR038467">
    <property type="entry name" value="RF3_dom_3_sf"/>
</dbReference>
<keyword evidence="5" id="KW-1185">Reference proteome</keyword>
<evidence type="ECO:0000313" key="4">
    <source>
        <dbReference type="EMBL" id="UUY06293.1"/>
    </source>
</evidence>
<proteinExistence type="predicted"/>
<dbReference type="Pfam" id="PF16658">
    <property type="entry name" value="RF3_C"/>
    <property type="match status" value="1"/>
</dbReference>
<protein>
    <recommendedName>
        <fullName evidence="3">Peptide chain release factor 3 C-terminal domain-containing protein</fullName>
    </recommendedName>
</protein>
<name>A0ABY5PNJ8_9ACTN</name>
<feature type="domain" description="Peptide chain release factor 3 C-terminal" evidence="3">
    <location>
        <begin position="1"/>
        <end position="122"/>
    </location>
</feature>
<dbReference type="InterPro" id="IPR032090">
    <property type="entry name" value="RF3_C"/>
</dbReference>
<accession>A0ABY5PNJ8</accession>
<keyword evidence="2" id="KW-0648">Protein biosynthesis</keyword>
<dbReference type="Proteomes" id="UP001058860">
    <property type="component" value="Chromosome"/>
</dbReference>
<evidence type="ECO:0000313" key="5">
    <source>
        <dbReference type="Proteomes" id="UP001058860"/>
    </source>
</evidence>
<dbReference type="SUPFAM" id="SSF54980">
    <property type="entry name" value="EF-G C-terminal domain-like"/>
    <property type="match status" value="1"/>
</dbReference>